<evidence type="ECO:0000313" key="1">
    <source>
        <dbReference type="EMBL" id="KAE8672789.1"/>
    </source>
</evidence>
<evidence type="ECO:0000313" key="2">
    <source>
        <dbReference type="Proteomes" id="UP000436088"/>
    </source>
</evidence>
<reference evidence="1" key="1">
    <citation type="submission" date="2019-09" db="EMBL/GenBank/DDBJ databases">
        <title>Draft genome information of white flower Hibiscus syriacus.</title>
        <authorList>
            <person name="Kim Y.-M."/>
        </authorList>
    </citation>
    <scope>NUCLEOTIDE SEQUENCE [LARGE SCALE GENOMIC DNA]</scope>
    <source>
        <strain evidence="1">YM2019G1</strain>
    </source>
</reference>
<accession>A0A6A2YCA6</accession>
<dbReference type="EMBL" id="VEPZ02001441">
    <property type="protein sequence ID" value="KAE8672789.1"/>
    <property type="molecule type" value="Genomic_DNA"/>
</dbReference>
<gene>
    <name evidence="1" type="ORF">F3Y22_tig00111834pilonHSYRG00139</name>
</gene>
<comment type="caution">
    <text evidence="1">The sequence shown here is derived from an EMBL/GenBank/DDBJ whole genome shotgun (WGS) entry which is preliminary data.</text>
</comment>
<proteinExistence type="predicted"/>
<dbReference type="AlphaFoldDB" id="A0A6A2YCA6"/>
<keyword evidence="2" id="KW-1185">Reference proteome</keyword>
<sequence length="77" mass="8279">MDAGGAVAVSSSMTEEELSLTVKWNGKENTVQVCGDDSVVILESSRYYHIFFGFPITTFPAIFFPGPALEGIESSLS</sequence>
<protein>
    <submittedName>
        <fullName evidence="1">Uncharacterized protein</fullName>
    </submittedName>
</protein>
<name>A0A6A2YCA6_HIBSY</name>
<dbReference type="Proteomes" id="UP000436088">
    <property type="component" value="Unassembled WGS sequence"/>
</dbReference>
<organism evidence="1 2">
    <name type="scientific">Hibiscus syriacus</name>
    <name type="common">Rose of Sharon</name>
    <dbReference type="NCBI Taxonomy" id="106335"/>
    <lineage>
        <taxon>Eukaryota</taxon>
        <taxon>Viridiplantae</taxon>
        <taxon>Streptophyta</taxon>
        <taxon>Embryophyta</taxon>
        <taxon>Tracheophyta</taxon>
        <taxon>Spermatophyta</taxon>
        <taxon>Magnoliopsida</taxon>
        <taxon>eudicotyledons</taxon>
        <taxon>Gunneridae</taxon>
        <taxon>Pentapetalae</taxon>
        <taxon>rosids</taxon>
        <taxon>malvids</taxon>
        <taxon>Malvales</taxon>
        <taxon>Malvaceae</taxon>
        <taxon>Malvoideae</taxon>
        <taxon>Hibiscus</taxon>
    </lineage>
</organism>